<evidence type="ECO:0000256" key="1">
    <source>
        <dbReference type="ARBA" id="ARBA00022679"/>
    </source>
</evidence>
<reference evidence="4 5" key="1">
    <citation type="journal article" date="2013" name="Genome Biol.">
        <title>Genome of Acanthamoeba castellanii highlights extensive lateral gene transfer and early evolution of tyrosine kinase signaling.</title>
        <authorList>
            <person name="Clarke M."/>
            <person name="Lohan A.J."/>
            <person name="Liu B."/>
            <person name="Lagkouvardos I."/>
            <person name="Roy S."/>
            <person name="Zafar N."/>
            <person name="Bertelli C."/>
            <person name="Schilde C."/>
            <person name="Kianianmomeni A."/>
            <person name="Burglin T.R."/>
            <person name="Frech C."/>
            <person name="Turcotte B."/>
            <person name="Kopec K.O."/>
            <person name="Synnott J.M."/>
            <person name="Choo C."/>
            <person name="Paponov I."/>
            <person name="Finkler A."/>
            <person name="Soon Heng Tan C."/>
            <person name="Hutchins A.P."/>
            <person name="Weinmeier T."/>
            <person name="Rattei T."/>
            <person name="Chu J.S."/>
            <person name="Gimenez G."/>
            <person name="Irimia M."/>
            <person name="Rigden D.J."/>
            <person name="Fitzpatrick D.A."/>
            <person name="Lorenzo-Morales J."/>
            <person name="Bateman A."/>
            <person name="Chiu C.H."/>
            <person name="Tang P."/>
            <person name="Hegemann P."/>
            <person name="Fromm H."/>
            <person name="Raoult D."/>
            <person name="Greub G."/>
            <person name="Miranda-Saavedra D."/>
            <person name="Chen N."/>
            <person name="Nash P."/>
            <person name="Ginger M.L."/>
            <person name="Horn M."/>
            <person name="Schaap P."/>
            <person name="Caler L."/>
            <person name="Loftus B."/>
        </authorList>
    </citation>
    <scope>NUCLEOTIDE SEQUENCE [LARGE SCALE GENOMIC DNA]</scope>
    <source>
        <strain evidence="4 5">Neff</strain>
    </source>
</reference>
<gene>
    <name evidence="4" type="ORF">ACA1_068550</name>
</gene>
<organism evidence="4 5">
    <name type="scientific">Acanthamoeba castellanii (strain ATCC 30010 / Neff)</name>
    <dbReference type="NCBI Taxonomy" id="1257118"/>
    <lineage>
        <taxon>Eukaryota</taxon>
        <taxon>Amoebozoa</taxon>
        <taxon>Discosea</taxon>
        <taxon>Longamoebia</taxon>
        <taxon>Centramoebida</taxon>
        <taxon>Acanthamoebidae</taxon>
        <taxon>Acanthamoeba</taxon>
    </lineage>
</organism>
<dbReference type="InterPro" id="IPR050680">
    <property type="entry name" value="YpeA/RimI_acetyltransf"/>
</dbReference>
<dbReference type="InterPro" id="IPR016181">
    <property type="entry name" value="Acyl_CoA_acyltransferase"/>
</dbReference>
<proteinExistence type="predicted"/>
<evidence type="ECO:0000256" key="2">
    <source>
        <dbReference type="ARBA" id="ARBA00023315"/>
    </source>
</evidence>
<dbReference type="PROSITE" id="PS51186">
    <property type="entry name" value="GNAT"/>
    <property type="match status" value="1"/>
</dbReference>
<name>L8HFQ8_ACACF</name>
<dbReference type="VEuPathDB" id="AmoebaDB:ACA1_068550"/>
<feature type="domain" description="N-acetyltransferase" evidence="3">
    <location>
        <begin position="1"/>
        <end position="103"/>
    </location>
</feature>
<keyword evidence="5" id="KW-1185">Reference proteome</keyword>
<dbReference type="EMBL" id="KB007857">
    <property type="protein sequence ID" value="ELR23271.1"/>
    <property type="molecule type" value="Genomic_DNA"/>
</dbReference>
<dbReference type="PANTHER" id="PTHR43420">
    <property type="entry name" value="ACETYLTRANSFERASE"/>
    <property type="match status" value="1"/>
</dbReference>
<evidence type="ECO:0000313" key="5">
    <source>
        <dbReference type="Proteomes" id="UP000011083"/>
    </source>
</evidence>
<evidence type="ECO:0000259" key="3">
    <source>
        <dbReference type="PROSITE" id="PS51186"/>
    </source>
</evidence>
<dbReference type="KEGG" id="acan:ACA1_068550"/>
<dbReference type="Pfam" id="PF00583">
    <property type="entry name" value="Acetyltransf_1"/>
    <property type="match status" value="1"/>
</dbReference>
<dbReference type="SUPFAM" id="SSF55729">
    <property type="entry name" value="Acyl-CoA N-acyltransferases (Nat)"/>
    <property type="match status" value="1"/>
</dbReference>
<dbReference type="GeneID" id="14924244"/>
<accession>L8HFQ8</accession>
<dbReference type="Gene3D" id="3.40.630.30">
    <property type="match status" value="1"/>
</dbReference>
<evidence type="ECO:0000313" key="4">
    <source>
        <dbReference type="EMBL" id="ELR23271.1"/>
    </source>
</evidence>
<keyword evidence="1 4" id="KW-0808">Transferase</keyword>
<dbReference type="AlphaFoldDB" id="L8HFQ8"/>
<keyword evidence="2" id="KW-0012">Acyltransferase</keyword>
<dbReference type="RefSeq" id="XP_004352799.1">
    <property type="nucleotide sequence ID" value="XM_004352747.1"/>
</dbReference>
<dbReference type="GO" id="GO:0016747">
    <property type="term" value="F:acyltransferase activity, transferring groups other than amino-acyl groups"/>
    <property type="evidence" value="ECO:0007669"/>
    <property type="project" value="InterPro"/>
</dbReference>
<dbReference type="InterPro" id="IPR000182">
    <property type="entry name" value="GNAT_dom"/>
</dbReference>
<dbReference type="CDD" id="cd04301">
    <property type="entry name" value="NAT_SF"/>
    <property type="match status" value="1"/>
</dbReference>
<protein>
    <submittedName>
        <fullName evidence="4">Acetyltransferase, GNAT superfamily protein</fullName>
    </submittedName>
</protein>
<dbReference type="Proteomes" id="UP000011083">
    <property type="component" value="Unassembled WGS sequence"/>
</dbReference>
<dbReference type="OrthoDB" id="410198at2759"/>
<sequence length="103" mass="11568">MKDLGSVLPSMADENDHWMIEWVATKPEFRRRGLVNRLLLEALEIGKQSGYTRAQISAVVENVGAVSAYKKVGFEEYNTVTSPLLRKHLPISGVTTLRMQLLP</sequence>